<accession>A0A235H8R9</accession>
<comment type="catalytic activity">
    <reaction evidence="1 10">
        <text>UDP-alpha-D-glucose = UDP-alpha-D-galactose</text>
        <dbReference type="Rhea" id="RHEA:22168"/>
        <dbReference type="ChEBI" id="CHEBI:58885"/>
        <dbReference type="ChEBI" id="CHEBI:66914"/>
        <dbReference type="EC" id="5.1.3.2"/>
    </reaction>
</comment>
<gene>
    <name evidence="13" type="primary">galE</name>
    <name evidence="13" type="ORF">CHT98_21225</name>
</gene>
<evidence type="ECO:0000256" key="11">
    <source>
        <dbReference type="SAM" id="MobiDB-lite"/>
    </source>
</evidence>
<dbReference type="PANTHER" id="PTHR43725">
    <property type="entry name" value="UDP-GLUCOSE 4-EPIMERASE"/>
    <property type="match status" value="1"/>
</dbReference>
<keyword evidence="7 10" id="KW-0520">NAD</keyword>
<dbReference type="Proteomes" id="UP000215367">
    <property type="component" value="Unassembled WGS sequence"/>
</dbReference>
<proteinExistence type="inferred from homology"/>
<dbReference type="Gene3D" id="3.90.25.10">
    <property type="entry name" value="UDP-galactose 4-epimerase, domain 1"/>
    <property type="match status" value="1"/>
</dbReference>
<dbReference type="InterPro" id="IPR005886">
    <property type="entry name" value="UDP_G4E"/>
</dbReference>
<evidence type="ECO:0000313" key="14">
    <source>
        <dbReference type="Proteomes" id="UP000215367"/>
    </source>
</evidence>
<evidence type="ECO:0000256" key="5">
    <source>
        <dbReference type="ARBA" id="ARBA00013189"/>
    </source>
</evidence>
<comment type="cofactor">
    <cofactor evidence="2 10">
        <name>NAD(+)</name>
        <dbReference type="ChEBI" id="CHEBI:57540"/>
    </cofactor>
</comment>
<reference evidence="13 14" key="1">
    <citation type="submission" date="2017-07" db="EMBL/GenBank/DDBJ databases">
        <title>Whole genome sequence of Azospirillum brasilense 2A1, a potential biofertilizer strain.</title>
        <authorList>
            <person name="Fontana C.A."/>
            <person name="Toffoli L.M."/>
            <person name="Salazar S.M."/>
            <person name="Puglisi E."/>
            <person name="Pedraza R."/>
            <person name="Bassi D."/>
            <person name="Cocconcelli P.S."/>
        </authorList>
    </citation>
    <scope>NUCLEOTIDE SEQUENCE [LARGE SCALE GENOMIC DNA]</scope>
    <source>
        <strain evidence="13 14">2A1</strain>
        <plasmid evidence="13">unnamed</plasmid>
    </source>
</reference>
<keyword evidence="13" id="KW-0614">Plasmid</keyword>
<organism evidence="13 14">
    <name type="scientific">Azospirillum brasilense</name>
    <dbReference type="NCBI Taxonomy" id="192"/>
    <lineage>
        <taxon>Bacteria</taxon>
        <taxon>Pseudomonadati</taxon>
        <taxon>Pseudomonadota</taxon>
        <taxon>Alphaproteobacteria</taxon>
        <taxon>Rhodospirillales</taxon>
        <taxon>Azospirillaceae</taxon>
        <taxon>Azospirillum</taxon>
    </lineage>
</organism>
<dbReference type="PANTHER" id="PTHR43725:SF53">
    <property type="entry name" value="UDP-ARABINOSE 4-EPIMERASE 1"/>
    <property type="match status" value="1"/>
</dbReference>
<feature type="domain" description="NAD-dependent epimerase/dehydratase" evidence="12">
    <location>
        <begin position="4"/>
        <end position="252"/>
    </location>
</feature>
<evidence type="ECO:0000256" key="4">
    <source>
        <dbReference type="ARBA" id="ARBA00007637"/>
    </source>
</evidence>
<dbReference type="SUPFAM" id="SSF51735">
    <property type="entry name" value="NAD(P)-binding Rossmann-fold domains"/>
    <property type="match status" value="1"/>
</dbReference>
<dbReference type="EMBL" id="NOWT01000023">
    <property type="protein sequence ID" value="OYD82280.1"/>
    <property type="molecule type" value="Genomic_DNA"/>
</dbReference>
<feature type="region of interest" description="Disordered" evidence="11">
    <location>
        <begin position="327"/>
        <end position="346"/>
    </location>
</feature>
<name>A0A235H8R9_AZOBR</name>
<keyword evidence="9 10" id="KW-0119">Carbohydrate metabolism</keyword>
<comment type="subunit">
    <text evidence="10">Homodimer.</text>
</comment>
<dbReference type="RefSeq" id="WP_094305471.1">
    <property type="nucleotide sequence ID" value="NZ_NOWT01000023.1"/>
</dbReference>
<dbReference type="Pfam" id="PF01370">
    <property type="entry name" value="Epimerase"/>
    <property type="match status" value="1"/>
</dbReference>
<protein>
    <recommendedName>
        <fullName evidence="6 10">UDP-glucose 4-epimerase</fullName>
        <ecNumber evidence="5 10">5.1.3.2</ecNumber>
    </recommendedName>
</protein>
<sequence>MTAVLVTGGAGYVGSHACKALAAAGFLPVTFDSLEHGRRDAVRWGPLLQGDLADRAALDRAFAEHQPVAVLHFAAYAYVGESVAKPLRYYRNNVAGTLTLLEAMAAAEVGMLVFSSTCATYGVPRVTPIPEDHPQQPVNPYGASKLMVERMIMDVGAASGLRAVILRYFNAAGADPEGEIGENHDPETHLIPLALDAALGRIPHLTVNGDDYDTPDGTCVRDYIHVSDLADAHVRALRHLLDGGDSVALNLGNGQGFSIRQVADAAERVTGRRVPLTVGPRRPGDPPVLVGDARQARALLKWRPQRDDLDVQIADAWRWRQREYTVSQEAVPCRSPDGKETGAKKK</sequence>
<evidence type="ECO:0000256" key="10">
    <source>
        <dbReference type="RuleBase" id="RU366046"/>
    </source>
</evidence>
<evidence type="ECO:0000256" key="7">
    <source>
        <dbReference type="ARBA" id="ARBA00023027"/>
    </source>
</evidence>
<evidence type="ECO:0000256" key="9">
    <source>
        <dbReference type="ARBA" id="ARBA00023277"/>
    </source>
</evidence>
<dbReference type="InterPro" id="IPR036291">
    <property type="entry name" value="NAD(P)-bd_dom_sf"/>
</dbReference>
<evidence type="ECO:0000259" key="12">
    <source>
        <dbReference type="Pfam" id="PF01370"/>
    </source>
</evidence>
<comment type="similarity">
    <text evidence="4 10">Belongs to the NAD(P)-dependent epimerase/dehydratase family.</text>
</comment>
<comment type="pathway">
    <text evidence="3 10">Carbohydrate metabolism; galactose metabolism.</text>
</comment>
<dbReference type="Gene3D" id="3.40.50.720">
    <property type="entry name" value="NAD(P)-binding Rossmann-like Domain"/>
    <property type="match status" value="1"/>
</dbReference>
<dbReference type="NCBIfam" id="TIGR01179">
    <property type="entry name" value="galE"/>
    <property type="match status" value="1"/>
</dbReference>
<geneLocation type="plasmid" evidence="13">
    <name>unnamed</name>
</geneLocation>
<evidence type="ECO:0000256" key="1">
    <source>
        <dbReference type="ARBA" id="ARBA00000083"/>
    </source>
</evidence>
<keyword evidence="8 10" id="KW-0413">Isomerase</keyword>
<dbReference type="GO" id="GO:0003978">
    <property type="term" value="F:UDP-glucose 4-epimerase activity"/>
    <property type="evidence" value="ECO:0007669"/>
    <property type="project" value="UniProtKB-UniRule"/>
</dbReference>
<evidence type="ECO:0000313" key="13">
    <source>
        <dbReference type="EMBL" id="OYD82280.1"/>
    </source>
</evidence>
<dbReference type="EC" id="5.1.3.2" evidence="5 10"/>
<evidence type="ECO:0000256" key="3">
    <source>
        <dbReference type="ARBA" id="ARBA00004947"/>
    </source>
</evidence>
<evidence type="ECO:0000256" key="8">
    <source>
        <dbReference type="ARBA" id="ARBA00023235"/>
    </source>
</evidence>
<comment type="caution">
    <text evidence="13">The sequence shown here is derived from an EMBL/GenBank/DDBJ whole genome shotgun (WGS) entry which is preliminary data.</text>
</comment>
<dbReference type="AlphaFoldDB" id="A0A235H8R9"/>
<dbReference type="UniPathway" id="UPA00214"/>
<evidence type="ECO:0000256" key="6">
    <source>
        <dbReference type="ARBA" id="ARBA00018569"/>
    </source>
</evidence>
<dbReference type="GO" id="GO:0033499">
    <property type="term" value="P:galactose catabolic process via UDP-galactose, Leloir pathway"/>
    <property type="evidence" value="ECO:0007669"/>
    <property type="project" value="TreeGrafter"/>
</dbReference>
<dbReference type="CDD" id="cd05247">
    <property type="entry name" value="UDP_G4E_1_SDR_e"/>
    <property type="match status" value="1"/>
</dbReference>
<dbReference type="InterPro" id="IPR001509">
    <property type="entry name" value="Epimerase_deHydtase"/>
</dbReference>
<feature type="compositionally biased region" description="Basic and acidic residues" evidence="11">
    <location>
        <begin position="336"/>
        <end position="346"/>
    </location>
</feature>
<evidence type="ECO:0000256" key="2">
    <source>
        <dbReference type="ARBA" id="ARBA00001911"/>
    </source>
</evidence>